<evidence type="ECO:0000313" key="1">
    <source>
        <dbReference type="EMBL" id="SVA49797.1"/>
    </source>
</evidence>
<dbReference type="EMBL" id="UINC01011265">
    <property type="protein sequence ID" value="SVA49797.1"/>
    <property type="molecule type" value="Genomic_DNA"/>
</dbReference>
<name>A0A381WCV2_9ZZZZ</name>
<reference evidence="1" key="1">
    <citation type="submission" date="2018-05" db="EMBL/GenBank/DDBJ databases">
        <authorList>
            <person name="Lanie J.A."/>
            <person name="Ng W.-L."/>
            <person name="Kazmierczak K.M."/>
            <person name="Andrzejewski T.M."/>
            <person name="Davidsen T.M."/>
            <person name="Wayne K.J."/>
            <person name="Tettelin H."/>
            <person name="Glass J.I."/>
            <person name="Rusch D."/>
            <person name="Podicherti R."/>
            <person name="Tsui H.-C.T."/>
            <person name="Winkler M.E."/>
        </authorList>
    </citation>
    <scope>NUCLEOTIDE SEQUENCE</scope>
</reference>
<gene>
    <name evidence="1" type="ORF">METZ01_LOCUS102651</name>
</gene>
<dbReference type="AlphaFoldDB" id="A0A381WCV2"/>
<accession>A0A381WCV2</accession>
<organism evidence="1">
    <name type="scientific">marine metagenome</name>
    <dbReference type="NCBI Taxonomy" id="408172"/>
    <lineage>
        <taxon>unclassified sequences</taxon>
        <taxon>metagenomes</taxon>
        <taxon>ecological metagenomes</taxon>
    </lineage>
</organism>
<protein>
    <submittedName>
        <fullName evidence="1">Uncharacterized protein</fullName>
    </submittedName>
</protein>
<proteinExistence type="predicted"/>
<sequence length="293" mass="32626">MRQVVGRLHAGVDRAAEEAPVAPPDDPNPAHTVRVGSMLYTLVDPDPGHEVAYNRWYERDHFYGGCMTGPWCFAGSRWVATRELKDLRFPTDGNSVNDPVDRGSYLAVYWVEDGHHDDHFAWGADQVVRLYRAGRGFQERRHAHTVLYMHRSNRYRDADPVPADVALDHHYAALATVVVEPGEGTSADDLAAWVDAEGLPGVFADGPVALCAQWTAVPRDEMTKNAPMDLGSPPIGPDATMQLFFLEEDPRTCWDRFVDYAARLEASGLGRVTSAAPFFRTVVGTDRYADELW</sequence>